<dbReference type="GeneID" id="5145406"/>
<dbReference type="Pfam" id="PF02310">
    <property type="entry name" value="B12-binding"/>
    <property type="match status" value="1"/>
</dbReference>
<dbReference type="AlphaFoldDB" id="Q0W7F7"/>
<dbReference type="PROSITE" id="PS01278">
    <property type="entry name" value="MTTASE_RADICAL"/>
    <property type="match status" value="1"/>
</dbReference>
<comment type="cofactor">
    <cofactor evidence="1">
        <name>[4Fe-4S] cluster</name>
        <dbReference type="ChEBI" id="CHEBI:49883"/>
    </cofactor>
</comment>
<feature type="domain" description="B12-binding" evidence="9">
    <location>
        <begin position="23"/>
        <end position="154"/>
    </location>
</feature>
<dbReference type="GO" id="GO:0051539">
    <property type="term" value="F:4 iron, 4 sulfur cluster binding"/>
    <property type="evidence" value="ECO:0007669"/>
    <property type="project" value="UniProtKB-KW"/>
</dbReference>
<dbReference type="CDD" id="cd01335">
    <property type="entry name" value="Radical_SAM"/>
    <property type="match status" value="1"/>
</dbReference>
<keyword evidence="4" id="KW-0808">Transferase</keyword>
<evidence type="ECO:0000256" key="2">
    <source>
        <dbReference type="ARBA" id="ARBA00022485"/>
    </source>
</evidence>
<keyword evidence="3" id="KW-0489">Methyltransferase</keyword>
<dbReference type="eggNOG" id="arCOG01356">
    <property type="taxonomic scope" value="Archaea"/>
</dbReference>
<dbReference type="InterPro" id="IPR006158">
    <property type="entry name" value="Cobalamin-bd"/>
</dbReference>
<name>Q0W7F7_METAR</name>
<dbReference type="PROSITE" id="PS51918">
    <property type="entry name" value="RADICAL_SAM"/>
    <property type="match status" value="1"/>
</dbReference>
<dbReference type="OrthoDB" id="2305at2157"/>
<dbReference type="InterPro" id="IPR034466">
    <property type="entry name" value="Methyltransferase_Class_B"/>
</dbReference>
<protein>
    <submittedName>
        <fullName evidence="11">Predicted Fe-S cluster-binding oxidoreductase</fullName>
    </submittedName>
</protein>
<keyword evidence="12" id="KW-1185">Reference proteome</keyword>
<evidence type="ECO:0000313" key="11">
    <source>
        <dbReference type="EMBL" id="CAJ35686.1"/>
    </source>
</evidence>
<keyword evidence="5" id="KW-0949">S-adenosyl-L-methionine</keyword>
<reference evidence="11 12" key="1">
    <citation type="journal article" date="2006" name="Science">
        <title>Genome of rice cluster I archaea -- the key methane producers in the rice rhizosphere.</title>
        <authorList>
            <person name="Erkel C."/>
            <person name="Kube M."/>
            <person name="Reinhardt R."/>
            <person name="Liesack W."/>
        </authorList>
    </citation>
    <scope>NUCLEOTIDE SEQUENCE [LARGE SCALE GENOMIC DNA]</scope>
    <source>
        <strain evidence="12">DSM 22066 / NBRC 105507 / MRE50</strain>
    </source>
</reference>
<dbReference type="SFLD" id="SFLDG01082">
    <property type="entry name" value="B12-binding_domain_containing"/>
    <property type="match status" value="1"/>
</dbReference>
<feature type="domain" description="Radical SAM core" evidence="10">
    <location>
        <begin position="202"/>
        <end position="422"/>
    </location>
</feature>
<dbReference type="InterPro" id="IPR051198">
    <property type="entry name" value="BchE-like"/>
</dbReference>
<dbReference type="RefSeq" id="WP_012036813.1">
    <property type="nucleotide sequence ID" value="NC_009464.1"/>
</dbReference>
<dbReference type="PANTHER" id="PTHR43409:SF7">
    <property type="entry name" value="BLL1977 PROTEIN"/>
    <property type="match status" value="1"/>
</dbReference>
<keyword evidence="7" id="KW-0408">Iron</keyword>
<organism evidence="11 12">
    <name type="scientific">Methanocella arvoryzae (strain DSM 22066 / NBRC 105507 / MRE50)</name>
    <dbReference type="NCBI Taxonomy" id="351160"/>
    <lineage>
        <taxon>Archaea</taxon>
        <taxon>Methanobacteriati</taxon>
        <taxon>Methanobacteriota</taxon>
        <taxon>Stenosarchaea group</taxon>
        <taxon>Methanomicrobia</taxon>
        <taxon>Methanocellales</taxon>
        <taxon>Methanocellaceae</taxon>
        <taxon>Methanocella</taxon>
    </lineage>
</organism>
<dbReference type="GO" id="GO:0046872">
    <property type="term" value="F:metal ion binding"/>
    <property type="evidence" value="ECO:0007669"/>
    <property type="project" value="UniProtKB-KW"/>
</dbReference>
<dbReference type="PANTHER" id="PTHR43409">
    <property type="entry name" value="ANAEROBIC MAGNESIUM-PROTOPORPHYRIN IX MONOMETHYL ESTER CYCLASE-RELATED"/>
    <property type="match status" value="1"/>
</dbReference>
<dbReference type="InterPro" id="IPR007197">
    <property type="entry name" value="rSAM"/>
</dbReference>
<dbReference type="Gene3D" id="3.80.30.20">
    <property type="entry name" value="tm_1862 like domain"/>
    <property type="match status" value="1"/>
</dbReference>
<dbReference type="EMBL" id="AM114193">
    <property type="protein sequence ID" value="CAJ35686.1"/>
    <property type="molecule type" value="Genomic_DNA"/>
</dbReference>
<evidence type="ECO:0000256" key="3">
    <source>
        <dbReference type="ARBA" id="ARBA00022603"/>
    </source>
</evidence>
<dbReference type="PROSITE" id="PS51332">
    <property type="entry name" value="B12_BINDING"/>
    <property type="match status" value="1"/>
</dbReference>
<gene>
    <name evidence="11" type="ORF">RCIX207</name>
</gene>
<evidence type="ECO:0000256" key="6">
    <source>
        <dbReference type="ARBA" id="ARBA00022723"/>
    </source>
</evidence>
<dbReference type="Pfam" id="PF04055">
    <property type="entry name" value="Radical_SAM"/>
    <property type="match status" value="1"/>
</dbReference>
<dbReference type="STRING" id="351160.RCIX207"/>
<proteinExistence type="predicted"/>
<dbReference type="SMART" id="SM00729">
    <property type="entry name" value="Elp3"/>
    <property type="match status" value="1"/>
</dbReference>
<dbReference type="SUPFAM" id="SSF102114">
    <property type="entry name" value="Radical SAM enzymes"/>
    <property type="match status" value="1"/>
</dbReference>
<evidence type="ECO:0000256" key="1">
    <source>
        <dbReference type="ARBA" id="ARBA00001966"/>
    </source>
</evidence>
<dbReference type="GO" id="GO:0031419">
    <property type="term" value="F:cobalamin binding"/>
    <property type="evidence" value="ECO:0007669"/>
    <property type="project" value="InterPro"/>
</dbReference>
<dbReference type="KEGG" id="rci:RCIX207"/>
<evidence type="ECO:0000256" key="8">
    <source>
        <dbReference type="ARBA" id="ARBA00023014"/>
    </source>
</evidence>
<dbReference type="GO" id="GO:0003824">
    <property type="term" value="F:catalytic activity"/>
    <property type="evidence" value="ECO:0007669"/>
    <property type="project" value="InterPro"/>
</dbReference>
<evidence type="ECO:0000256" key="7">
    <source>
        <dbReference type="ARBA" id="ARBA00023004"/>
    </source>
</evidence>
<dbReference type="Gene3D" id="3.40.50.280">
    <property type="entry name" value="Cobalamin-binding domain"/>
    <property type="match status" value="1"/>
</dbReference>
<evidence type="ECO:0000256" key="5">
    <source>
        <dbReference type="ARBA" id="ARBA00022691"/>
    </source>
</evidence>
<evidence type="ECO:0000313" key="12">
    <source>
        <dbReference type="Proteomes" id="UP000000663"/>
    </source>
</evidence>
<dbReference type="InterPro" id="IPR006638">
    <property type="entry name" value="Elp3/MiaA/NifB-like_rSAM"/>
</dbReference>
<evidence type="ECO:0000256" key="4">
    <source>
        <dbReference type="ARBA" id="ARBA00022679"/>
    </source>
</evidence>
<keyword evidence="6" id="KW-0479">Metal-binding</keyword>
<keyword evidence="8" id="KW-0411">Iron-sulfur</keyword>
<keyword evidence="2" id="KW-0004">4Fe-4S</keyword>
<accession>Q0W7F7</accession>
<dbReference type="InterPro" id="IPR058240">
    <property type="entry name" value="rSAM_sf"/>
</dbReference>
<dbReference type="Proteomes" id="UP000000663">
    <property type="component" value="Chromosome"/>
</dbReference>
<dbReference type="SFLD" id="SFLDG01123">
    <property type="entry name" value="methyltransferase_(Class_B)"/>
    <property type="match status" value="1"/>
</dbReference>
<dbReference type="CDD" id="cd02068">
    <property type="entry name" value="radical_SAM_B12_BD"/>
    <property type="match status" value="1"/>
</dbReference>
<dbReference type="InterPro" id="IPR023404">
    <property type="entry name" value="rSAM_horseshoe"/>
</dbReference>
<dbReference type="InterPro" id="IPR020612">
    <property type="entry name" value="Methylthiotransferase_CS"/>
</dbReference>
<sequence length="481" mass="54883">MRVMVLNPPSRVIKNVVRDLIYGCWCSGKRIGGASTPPLNLLYIATVLKSAGHEVTLLDAIGEGRTLEYVKSKICNYDCLIISTSTMSFHEDADILKELKSANPLLTTIIFGSHPTFMPGHCLSEESVDVTVINEPEITIRELVEQIGQGDDRWKSVKGIGYTYNGRPIINESRPFIENLDELPFPDRTLLPQSIDYFHPLVRKMPYATMMTSRGCPGSCNFCTVGRFYGKKIRSRSTGNIISEIEIIHSQGYREIFFRDETFTFFKDRNKKFCEELINRKYNLSWIANARVGTIDYETARLMKQAGCHTIKIGVESGVQRILNNIKKGITVENTKKTFKILKEAGIDTHAHMMIGCPGETRETIDETLKFIKEICPTTVTMAICTPYPGTELFDIIMREHPEIGDGSDRKLSNVHVSGYYNQYFTDLSNEDIEKYLKRVYQSFYLRPAYWMKWMGKIRNADDAKRIMLAGLNVFNFALER</sequence>
<dbReference type="SFLD" id="SFLDS00029">
    <property type="entry name" value="Radical_SAM"/>
    <property type="match status" value="1"/>
</dbReference>
<evidence type="ECO:0000259" key="10">
    <source>
        <dbReference type="PROSITE" id="PS51918"/>
    </source>
</evidence>
<evidence type="ECO:0000259" key="9">
    <source>
        <dbReference type="PROSITE" id="PS51332"/>
    </source>
</evidence>